<reference evidence="3" key="1">
    <citation type="submission" date="2025-08" db="UniProtKB">
        <authorList>
            <consortium name="RefSeq"/>
        </authorList>
    </citation>
    <scope>IDENTIFICATION</scope>
</reference>
<sequence length="105" mass="11590">SDVTILRQINRLNDDGSYTFGYEAADGSFKIETRDVEGNVKGMFGFVDENGELKRISYSARNGTGFQASGTIATPVENARLNPSYTTVKPPAHHPFLKRPILILK</sequence>
<dbReference type="GeneID" id="103524070"/>
<dbReference type="GO" id="GO:0062129">
    <property type="term" value="C:chitin-based extracellular matrix"/>
    <property type="evidence" value="ECO:0007669"/>
    <property type="project" value="TreeGrafter"/>
</dbReference>
<keyword evidence="1" id="KW-0193">Cuticle</keyword>
<name>A0A1S3DSS8_DIACI</name>
<dbReference type="PRINTS" id="PR00947">
    <property type="entry name" value="CUTICLE"/>
</dbReference>
<dbReference type="Proteomes" id="UP000079169">
    <property type="component" value="Unplaced"/>
</dbReference>
<dbReference type="PROSITE" id="PS51155">
    <property type="entry name" value="CHIT_BIND_RR_2"/>
    <property type="match status" value="1"/>
</dbReference>
<dbReference type="PANTHER" id="PTHR10380">
    <property type="entry name" value="CUTICLE PROTEIN"/>
    <property type="match status" value="1"/>
</dbReference>
<dbReference type="PANTHER" id="PTHR10380:SF234">
    <property type="entry name" value="CUTICULAR PROTEIN 97EA, ISOFORM A"/>
    <property type="match status" value="1"/>
</dbReference>
<gene>
    <name evidence="3" type="primary">LOC103524070</name>
</gene>
<dbReference type="PaxDb" id="121845-A0A1S3DSS8"/>
<dbReference type="InterPro" id="IPR000618">
    <property type="entry name" value="Insect_cuticle"/>
</dbReference>
<evidence type="ECO:0000256" key="1">
    <source>
        <dbReference type="PROSITE-ProRule" id="PRU00497"/>
    </source>
</evidence>
<feature type="non-terminal residue" evidence="3">
    <location>
        <position position="1"/>
    </location>
</feature>
<keyword evidence="2" id="KW-1185">Reference proteome</keyword>
<accession>A0A1S3DSS8</accession>
<dbReference type="RefSeq" id="XP_008487297.1">
    <property type="nucleotide sequence ID" value="XM_008489075.1"/>
</dbReference>
<organism evidence="2 3">
    <name type="scientific">Diaphorina citri</name>
    <name type="common">Asian citrus psyllid</name>
    <dbReference type="NCBI Taxonomy" id="121845"/>
    <lineage>
        <taxon>Eukaryota</taxon>
        <taxon>Metazoa</taxon>
        <taxon>Ecdysozoa</taxon>
        <taxon>Arthropoda</taxon>
        <taxon>Hexapoda</taxon>
        <taxon>Insecta</taxon>
        <taxon>Pterygota</taxon>
        <taxon>Neoptera</taxon>
        <taxon>Paraneoptera</taxon>
        <taxon>Hemiptera</taxon>
        <taxon>Sternorrhyncha</taxon>
        <taxon>Psylloidea</taxon>
        <taxon>Psyllidae</taxon>
        <taxon>Diaphorininae</taxon>
        <taxon>Diaphorina</taxon>
    </lineage>
</organism>
<dbReference type="KEGG" id="dci:103524070"/>
<evidence type="ECO:0000313" key="2">
    <source>
        <dbReference type="Proteomes" id="UP000079169"/>
    </source>
</evidence>
<dbReference type="GO" id="GO:0008010">
    <property type="term" value="F:structural constituent of chitin-based larval cuticle"/>
    <property type="evidence" value="ECO:0007669"/>
    <property type="project" value="TreeGrafter"/>
</dbReference>
<dbReference type="Pfam" id="PF00379">
    <property type="entry name" value="Chitin_bind_4"/>
    <property type="match status" value="1"/>
</dbReference>
<dbReference type="AlphaFoldDB" id="A0A1S3DSS8"/>
<dbReference type="STRING" id="121845.A0A1S3DSS8"/>
<proteinExistence type="predicted"/>
<feature type="non-terminal residue" evidence="3">
    <location>
        <position position="105"/>
    </location>
</feature>
<dbReference type="InterPro" id="IPR050468">
    <property type="entry name" value="Cuticle_Struct_Prot"/>
</dbReference>
<protein>
    <submittedName>
        <fullName evidence="3">Larval cuticle protein 1-like</fullName>
    </submittedName>
</protein>
<evidence type="ECO:0000313" key="3">
    <source>
        <dbReference type="RefSeq" id="XP_008487297.1"/>
    </source>
</evidence>